<evidence type="ECO:0008006" key="3">
    <source>
        <dbReference type="Google" id="ProtNLM"/>
    </source>
</evidence>
<dbReference type="AlphaFoldDB" id="A0A1H3EY33"/>
<dbReference type="STRING" id="321339.SAMN05444340_10168"/>
<dbReference type="EMBL" id="FNPF01000001">
    <property type="protein sequence ID" value="SDX83733.1"/>
    <property type="molecule type" value="Genomic_DNA"/>
</dbReference>
<protein>
    <recommendedName>
        <fullName evidence="3">Transposase</fullName>
    </recommendedName>
</protein>
<name>A0A1H3EY33_9RHOB</name>
<dbReference type="Proteomes" id="UP000199286">
    <property type="component" value="Unassembled WGS sequence"/>
</dbReference>
<gene>
    <name evidence="1" type="ORF">SAMN05444340_10168</name>
</gene>
<keyword evidence="2" id="KW-1185">Reference proteome</keyword>
<proteinExistence type="predicted"/>
<evidence type="ECO:0000313" key="2">
    <source>
        <dbReference type="Proteomes" id="UP000199286"/>
    </source>
</evidence>
<organism evidence="1 2">
    <name type="scientific">Citreimonas salinaria</name>
    <dbReference type="NCBI Taxonomy" id="321339"/>
    <lineage>
        <taxon>Bacteria</taxon>
        <taxon>Pseudomonadati</taxon>
        <taxon>Pseudomonadota</taxon>
        <taxon>Alphaproteobacteria</taxon>
        <taxon>Rhodobacterales</taxon>
        <taxon>Roseobacteraceae</taxon>
        <taxon>Citreimonas</taxon>
    </lineage>
</organism>
<accession>A0A1H3EY33</accession>
<reference evidence="1 2" key="1">
    <citation type="submission" date="2016-10" db="EMBL/GenBank/DDBJ databases">
        <authorList>
            <person name="de Groot N.N."/>
        </authorList>
    </citation>
    <scope>NUCLEOTIDE SEQUENCE [LARGE SCALE GENOMIC DNA]</scope>
    <source>
        <strain evidence="1 2">DSM 26880</strain>
    </source>
</reference>
<sequence length="53" mass="5986">MSRRRLRELKDESVKLKKLLAEPMLYNAIVKDGCPGVAEVQQAPFGQQDDLVT</sequence>
<evidence type="ECO:0000313" key="1">
    <source>
        <dbReference type="EMBL" id="SDX83733.1"/>
    </source>
</evidence>